<feature type="region of interest" description="Disordered" evidence="1">
    <location>
        <begin position="33"/>
        <end position="57"/>
    </location>
</feature>
<evidence type="ECO:0000259" key="2">
    <source>
        <dbReference type="Pfam" id="PF03011"/>
    </source>
</evidence>
<proteinExistence type="predicted"/>
<evidence type="ECO:0000259" key="3">
    <source>
        <dbReference type="Pfam" id="PF18562"/>
    </source>
</evidence>
<reference evidence="5 6" key="1">
    <citation type="submission" date="2013-02" db="EMBL/GenBank/DDBJ databases">
        <title>The Genome Annotation of Plasmodium falciparum FCH/4.</title>
        <authorList>
            <consortium name="The Broad Institute Genome Sequencing Platform"/>
            <consortium name="The Broad Institute Genome Sequencing Center for Infectious Disease"/>
            <person name="Neafsey D."/>
            <person name="Hoffman S."/>
            <person name="Volkman S."/>
            <person name="Rosenthal P."/>
            <person name="Walker B."/>
            <person name="Young S.K."/>
            <person name="Zeng Q."/>
            <person name="Gargeya S."/>
            <person name="Fitzgerald M."/>
            <person name="Haas B."/>
            <person name="Abouelleil A."/>
            <person name="Allen A.W."/>
            <person name="Alvarado L."/>
            <person name="Arachchi H.M."/>
            <person name="Berlin A.M."/>
            <person name="Chapman S.B."/>
            <person name="Gainer-Dewar J."/>
            <person name="Goldberg J."/>
            <person name="Griggs A."/>
            <person name="Gujja S."/>
            <person name="Hansen M."/>
            <person name="Howarth C."/>
            <person name="Imamovic A."/>
            <person name="Ireland A."/>
            <person name="Larimer J."/>
            <person name="McCowan C."/>
            <person name="Murphy C."/>
            <person name="Pearson M."/>
            <person name="Poon T.W."/>
            <person name="Priest M."/>
            <person name="Roberts A."/>
            <person name="Saif S."/>
            <person name="Shea T."/>
            <person name="Sisk P."/>
            <person name="Sykes S."/>
            <person name="Wortman J."/>
            <person name="Nusbaum C."/>
            <person name="Birren B."/>
        </authorList>
    </citation>
    <scope>NUCLEOTIDE SEQUENCE [LARGE SCALE GENOMIC DNA]</scope>
    <source>
        <strain evidence="5 6">FCH/4</strain>
    </source>
</reference>
<dbReference type="Gene3D" id="1.20.58.1930">
    <property type="match status" value="1"/>
</dbReference>
<evidence type="ECO:0000313" key="5">
    <source>
        <dbReference type="EMBL" id="ETW26983.1"/>
    </source>
</evidence>
<feature type="domain" description="Cysteine-rich interdomain region 1 gamma" evidence="3">
    <location>
        <begin position="260"/>
        <end position="312"/>
    </location>
</feature>
<feature type="domain" description="Duffy-binding-like" evidence="2">
    <location>
        <begin position="329"/>
        <end position="381"/>
    </location>
</feature>
<dbReference type="AlphaFoldDB" id="A0A024VFC2"/>
<dbReference type="EMBL" id="KI928150">
    <property type="protein sequence ID" value="ETW26983.1"/>
    <property type="molecule type" value="Genomic_DNA"/>
</dbReference>
<dbReference type="FunFam" id="1.20.58.830:FF:000001">
    <property type="entry name" value="Erythrocyte membrane protein 1, PfEMP1"/>
    <property type="match status" value="1"/>
</dbReference>
<dbReference type="InterPro" id="IPR041480">
    <property type="entry name" value="CIDR1_gamma"/>
</dbReference>
<dbReference type="SUPFAM" id="SSF140924">
    <property type="entry name" value="Duffy binding domain-like"/>
    <property type="match status" value="2"/>
</dbReference>
<evidence type="ECO:0000259" key="4">
    <source>
        <dbReference type="Pfam" id="PF22672"/>
    </source>
</evidence>
<evidence type="ECO:0000256" key="1">
    <source>
        <dbReference type="SAM" id="MobiDB-lite"/>
    </source>
</evidence>
<feature type="compositionally biased region" description="Polar residues" evidence="1">
    <location>
        <begin position="36"/>
        <end position="57"/>
    </location>
</feature>
<dbReference type="Pfam" id="PF22672">
    <property type="entry name" value="DBL_C"/>
    <property type="match status" value="1"/>
</dbReference>
<organism evidence="5 6">
    <name type="scientific">Plasmodium falciparum FCH/4</name>
    <dbReference type="NCBI Taxonomy" id="1036724"/>
    <lineage>
        <taxon>Eukaryota</taxon>
        <taxon>Sar</taxon>
        <taxon>Alveolata</taxon>
        <taxon>Apicomplexa</taxon>
        <taxon>Aconoidasida</taxon>
        <taxon>Haemosporida</taxon>
        <taxon>Plasmodiidae</taxon>
        <taxon>Plasmodium</taxon>
        <taxon>Plasmodium (Laverania)</taxon>
    </lineage>
</organism>
<dbReference type="Proteomes" id="UP000030656">
    <property type="component" value="Unassembled WGS sequence"/>
</dbReference>
<evidence type="ECO:0008006" key="7">
    <source>
        <dbReference type="Google" id="ProtNLM"/>
    </source>
</evidence>
<gene>
    <name evidence="5" type="ORF">PFFCH_05584</name>
</gene>
<dbReference type="Gene3D" id="1.20.58.830">
    <property type="match status" value="1"/>
</dbReference>
<reference evidence="5 6" key="2">
    <citation type="submission" date="2013-02" db="EMBL/GenBank/DDBJ databases">
        <title>The Genome Sequence of Plasmodium falciparum FCH/4.</title>
        <authorList>
            <consortium name="The Broad Institute Genome Sequencing Platform"/>
            <consortium name="The Broad Institute Genome Sequencing Center for Infectious Disease"/>
            <person name="Neafsey D."/>
            <person name="Cheeseman I."/>
            <person name="Volkman S."/>
            <person name="Adams J."/>
            <person name="Walker B."/>
            <person name="Young S.K."/>
            <person name="Zeng Q."/>
            <person name="Gargeya S."/>
            <person name="Fitzgerald M."/>
            <person name="Haas B."/>
            <person name="Abouelleil A."/>
            <person name="Alvarado L."/>
            <person name="Arachchi H.M."/>
            <person name="Berlin A.M."/>
            <person name="Chapman S.B."/>
            <person name="Dewar J."/>
            <person name="Goldberg J."/>
            <person name="Griggs A."/>
            <person name="Gujja S."/>
            <person name="Hansen M."/>
            <person name="Howarth C."/>
            <person name="Imamovic A."/>
            <person name="Larimer J."/>
            <person name="McCowan C."/>
            <person name="Murphy C."/>
            <person name="Neiman D."/>
            <person name="Pearson M."/>
            <person name="Priest M."/>
            <person name="Roberts A."/>
            <person name="Saif S."/>
            <person name="Shea T."/>
            <person name="Sisk P."/>
            <person name="Sykes S."/>
            <person name="Wortman J."/>
            <person name="Nusbaum C."/>
            <person name="Birren B."/>
        </authorList>
    </citation>
    <scope>NUCLEOTIDE SEQUENCE [LARGE SCALE GENOMIC DNA]</scope>
    <source>
        <strain evidence="5 6">FCH/4</strain>
    </source>
</reference>
<sequence>MHIFSLLLNDTPDKPANQNGTFKDKYNYNTVKLDENSVTDGPKPQTTSSSSGEKTTLTNFISRPPYFRYLEEWGETFCRERKKRLKQIKEDCKVENGGKKQNPKCSCYGENCDDQLKDNPTNVSDLKCPGCGKHCRYYKKWIQRKKEEFTEQANAYKEQQKNCEKGSNKHDKGFCVTRGTCSTAKEFLQKLRSCSKTNNGGSDITFDDSSDTFKPAKDCKPCSKFKINCENGNCSAGGTKEECNGNNKNSIAPKDIKNSTDDLDMLVSDDSTNGFNGDDLKACIEAGIFQGIRKDVWTCGKVCGYNVCKPKNVNGQNGDGNQIIIIRALFKIWLEYFLEDYNKIKKKLNPCRNNGEVSKCINGYDKAYKCVEQWIKLKKDDFVFNTIYYDIQ</sequence>
<dbReference type="Pfam" id="PF03011">
    <property type="entry name" value="PFEMP"/>
    <property type="match status" value="1"/>
</dbReference>
<name>A0A024VFC2_PLAFA</name>
<accession>A0A024VFC2</accession>
<dbReference type="InterPro" id="IPR054595">
    <property type="entry name" value="DBL_C"/>
</dbReference>
<feature type="domain" description="Duffy-binding-like" evidence="4">
    <location>
        <begin position="72"/>
        <end position="216"/>
    </location>
</feature>
<protein>
    <recommendedName>
        <fullName evidence="7">Duffy-binding-like domain-containing protein</fullName>
    </recommendedName>
</protein>
<evidence type="ECO:0000313" key="6">
    <source>
        <dbReference type="Proteomes" id="UP000030656"/>
    </source>
</evidence>
<dbReference type="Pfam" id="PF18562">
    <property type="entry name" value="CIDR1_gamma"/>
    <property type="match status" value="1"/>
</dbReference>
<dbReference type="InterPro" id="IPR004258">
    <property type="entry name" value="DBL"/>
</dbReference>